<evidence type="ECO:0000259" key="2">
    <source>
        <dbReference type="Pfam" id="PF03795"/>
    </source>
</evidence>
<dbReference type="Proteomes" id="UP000274391">
    <property type="component" value="Unassembled WGS sequence"/>
</dbReference>
<dbReference type="OrthoDB" id="668782at2"/>
<gene>
    <name evidence="3" type="ORF">EG850_00625</name>
</gene>
<dbReference type="RefSeq" id="WP_124968816.1">
    <property type="nucleotide sequence ID" value="NZ_RQVS01000001.1"/>
</dbReference>
<dbReference type="SUPFAM" id="SSF54909">
    <property type="entry name" value="Dimeric alpha+beta barrel"/>
    <property type="match status" value="1"/>
</dbReference>
<protein>
    <recommendedName>
        <fullName evidence="2">YCII-related domain-containing protein</fullName>
    </recommendedName>
</protein>
<dbReference type="Pfam" id="PF03795">
    <property type="entry name" value="YCII"/>
    <property type="match status" value="1"/>
</dbReference>
<reference evidence="3 4" key="1">
    <citation type="submission" date="2018-11" db="EMBL/GenBank/DDBJ databases">
        <title>YIM 102482-1 draft genome.</title>
        <authorList>
            <person name="Li G."/>
            <person name="Jiang Y."/>
        </authorList>
    </citation>
    <scope>NUCLEOTIDE SEQUENCE [LARGE SCALE GENOMIC DNA]</scope>
    <source>
        <strain evidence="3 4">YIM 102482-1</strain>
    </source>
</reference>
<dbReference type="Gene3D" id="3.30.70.1060">
    <property type="entry name" value="Dimeric alpha+beta barrel"/>
    <property type="match status" value="1"/>
</dbReference>
<proteinExistence type="inferred from homology"/>
<comment type="caution">
    <text evidence="3">The sequence shown here is derived from an EMBL/GenBank/DDBJ whole genome shotgun (WGS) entry which is preliminary data.</text>
</comment>
<evidence type="ECO:0000313" key="3">
    <source>
        <dbReference type="EMBL" id="RRJ88685.1"/>
    </source>
</evidence>
<name>A0A3P3W0X9_9MICO</name>
<dbReference type="InterPro" id="IPR005545">
    <property type="entry name" value="YCII"/>
</dbReference>
<dbReference type="InterPro" id="IPR011008">
    <property type="entry name" value="Dimeric_a/b-barrel"/>
</dbReference>
<comment type="similarity">
    <text evidence="1">Belongs to the YciI family.</text>
</comment>
<evidence type="ECO:0000256" key="1">
    <source>
        <dbReference type="ARBA" id="ARBA00007689"/>
    </source>
</evidence>
<sequence>MGHYLLAIHHTDEAPMGEGATMDDIIADVSAFNQDLQEQEAWVYAGGLQPAANSVIVDGRNDSTAQEPGTVVPGELQLGGMWIIDAPDDAAAAAWALRASAACRFPVEVRAFHSE</sequence>
<evidence type="ECO:0000313" key="4">
    <source>
        <dbReference type="Proteomes" id="UP000274391"/>
    </source>
</evidence>
<accession>A0A3P3W0X9</accession>
<dbReference type="EMBL" id="RQVS01000001">
    <property type="protein sequence ID" value="RRJ88685.1"/>
    <property type="molecule type" value="Genomic_DNA"/>
</dbReference>
<dbReference type="AlphaFoldDB" id="A0A3P3W0X9"/>
<keyword evidence="4" id="KW-1185">Reference proteome</keyword>
<feature type="domain" description="YCII-related" evidence="2">
    <location>
        <begin position="15"/>
        <end position="98"/>
    </location>
</feature>
<organism evidence="3 4">
    <name type="scientific">Gulosibacter macacae</name>
    <dbReference type="NCBI Taxonomy" id="2488791"/>
    <lineage>
        <taxon>Bacteria</taxon>
        <taxon>Bacillati</taxon>
        <taxon>Actinomycetota</taxon>
        <taxon>Actinomycetes</taxon>
        <taxon>Micrococcales</taxon>
        <taxon>Microbacteriaceae</taxon>
        <taxon>Gulosibacter</taxon>
    </lineage>
</organism>